<dbReference type="Gene3D" id="1.10.400.10">
    <property type="entry name" value="GI Alpha 1, domain 2-like"/>
    <property type="match status" value="1"/>
</dbReference>
<dbReference type="GO" id="GO:0001664">
    <property type="term" value="F:G protein-coupled receptor binding"/>
    <property type="evidence" value="ECO:0007669"/>
    <property type="project" value="TreeGrafter"/>
</dbReference>
<sequence>MGLCGGGAQVADDDGGARAELEAAKKANRRIATRLMDDEFASKSKRKMLLLGAGESGKSTLFKQMQVIHGGGYTDDERMSFRWIIHRNVIDAMKILLEAAADMDLKIAEENEDRADRVEMWEAENLNEAFAADIDALWRDPAIQACFGRKNEFQLGDGAVYFLNDVFRVSEEKYVPSVDDILRSRVRTSGVVNKEFLLRGKSITLFDVGGQRSERRKWISFFDDVDAIIFVAAISEFDQVLAEDNSKNRMQESLELFEQIVNSHYFASKSLLLFLNKKDIFEEKLKKGVDPGKWFPDYRGGCDQEKAELYFRTEFEKRMRDESNEEGDEEPEDLPEEKTATRTNNALKATEASSRVLYSYATTATDTANIKVVFKIVMDVIEQKFEEERGISNL</sequence>
<evidence type="ECO:0000256" key="4">
    <source>
        <dbReference type="ARBA" id="ARBA00023224"/>
    </source>
</evidence>
<dbReference type="AlphaFoldDB" id="A0A7S4C0G9"/>
<dbReference type="EMBL" id="HBIZ01055753">
    <property type="protein sequence ID" value="CAE0782832.1"/>
    <property type="molecule type" value="Transcribed_RNA"/>
</dbReference>
<feature type="binding site" evidence="5">
    <location>
        <begin position="55"/>
        <end position="60"/>
    </location>
    <ligand>
        <name>GTP</name>
        <dbReference type="ChEBI" id="CHEBI:37565"/>
    </ligand>
</feature>
<dbReference type="GO" id="GO:0005525">
    <property type="term" value="F:GTP binding"/>
    <property type="evidence" value="ECO:0007669"/>
    <property type="project" value="UniProtKB-KW"/>
</dbReference>
<feature type="binding site" evidence="6">
    <location>
        <position position="59"/>
    </location>
    <ligand>
        <name>Mg(2+)</name>
        <dbReference type="ChEBI" id="CHEBI:18420"/>
    </ligand>
</feature>
<dbReference type="GO" id="GO:0007188">
    <property type="term" value="P:adenylate cyclase-modulating G protein-coupled receptor signaling pathway"/>
    <property type="evidence" value="ECO:0007669"/>
    <property type="project" value="TreeGrafter"/>
</dbReference>
<evidence type="ECO:0000256" key="7">
    <source>
        <dbReference type="SAM" id="MobiDB-lite"/>
    </source>
</evidence>
<dbReference type="Pfam" id="PF00503">
    <property type="entry name" value="G-alpha"/>
    <property type="match status" value="1"/>
</dbReference>
<gene>
    <name evidence="8" type="ORF">PCAR00345_LOCUS35535</name>
</gene>
<name>A0A7S4C0G9_CHRCT</name>
<dbReference type="PROSITE" id="PS51882">
    <property type="entry name" value="G_ALPHA"/>
    <property type="match status" value="1"/>
</dbReference>
<dbReference type="InterPro" id="IPR011025">
    <property type="entry name" value="GproteinA_insert"/>
</dbReference>
<organism evidence="8">
    <name type="scientific">Chrysotila carterae</name>
    <name type="common">Marine alga</name>
    <name type="synonym">Syracosphaera carterae</name>
    <dbReference type="NCBI Taxonomy" id="13221"/>
    <lineage>
        <taxon>Eukaryota</taxon>
        <taxon>Haptista</taxon>
        <taxon>Haptophyta</taxon>
        <taxon>Prymnesiophyceae</taxon>
        <taxon>Isochrysidales</taxon>
        <taxon>Isochrysidaceae</taxon>
        <taxon>Chrysotila</taxon>
    </lineage>
</organism>
<accession>A0A7S4C0G9</accession>
<evidence type="ECO:0000256" key="1">
    <source>
        <dbReference type="ARBA" id="ARBA00022723"/>
    </source>
</evidence>
<keyword evidence="4" id="KW-0807">Transducer</keyword>
<dbReference type="SUPFAM" id="SSF47895">
    <property type="entry name" value="Transducin (alpha subunit), insertion domain"/>
    <property type="match status" value="1"/>
</dbReference>
<dbReference type="GO" id="GO:0031683">
    <property type="term" value="F:G-protein beta/gamma-subunit complex binding"/>
    <property type="evidence" value="ECO:0007669"/>
    <property type="project" value="InterPro"/>
</dbReference>
<feature type="region of interest" description="Disordered" evidence="7">
    <location>
        <begin position="318"/>
        <end position="346"/>
    </location>
</feature>
<dbReference type="GO" id="GO:0046872">
    <property type="term" value="F:metal ion binding"/>
    <property type="evidence" value="ECO:0007669"/>
    <property type="project" value="UniProtKB-KW"/>
</dbReference>
<dbReference type="GO" id="GO:0003924">
    <property type="term" value="F:GTPase activity"/>
    <property type="evidence" value="ECO:0007669"/>
    <property type="project" value="InterPro"/>
</dbReference>
<dbReference type="CDD" id="cd00066">
    <property type="entry name" value="G-alpha"/>
    <property type="match status" value="1"/>
</dbReference>
<dbReference type="Gene3D" id="3.40.50.300">
    <property type="entry name" value="P-loop containing nucleotide triphosphate hydrolases"/>
    <property type="match status" value="1"/>
</dbReference>
<dbReference type="PANTHER" id="PTHR10218">
    <property type="entry name" value="GTP-BINDING PROTEIN ALPHA SUBUNIT"/>
    <property type="match status" value="1"/>
</dbReference>
<dbReference type="InterPro" id="IPR027417">
    <property type="entry name" value="P-loop_NTPase"/>
</dbReference>
<protein>
    <submittedName>
        <fullName evidence="8">Uncharacterized protein</fullName>
    </submittedName>
</protein>
<keyword evidence="6" id="KW-0460">Magnesium</keyword>
<dbReference type="InterPro" id="IPR001019">
    <property type="entry name" value="Gprotein_alpha_su"/>
</dbReference>
<keyword evidence="2 5" id="KW-0547">Nucleotide-binding</keyword>
<evidence type="ECO:0000313" key="8">
    <source>
        <dbReference type="EMBL" id="CAE0782832.1"/>
    </source>
</evidence>
<dbReference type="SMART" id="SM00275">
    <property type="entry name" value="G_alpha"/>
    <property type="match status" value="1"/>
</dbReference>
<reference evidence="8" key="1">
    <citation type="submission" date="2021-01" db="EMBL/GenBank/DDBJ databases">
        <authorList>
            <person name="Corre E."/>
            <person name="Pelletier E."/>
            <person name="Niang G."/>
            <person name="Scheremetjew M."/>
            <person name="Finn R."/>
            <person name="Kale V."/>
            <person name="Holt S."/>
            <person name="Cochrane G."/>
            <person name="Meng A."/>
            <person name="Brown T."/>
            <person name="Cohen L."/>
        </authorList>
    </citation>
    <scope>NUCLEOTIDE SEQUENCE</scope>
    <source>
        <strain evidence="8">CCMP645</strain>
    </source>
</reference>
<dbReference type="GO" id="GO:0005737">
    <property type="term" value="C:cytoplasm"/>
    <property type="evidence" value="ECO:0007669"/>
    <property type="project" value="TreeGrafter"/>
</dbReference>
<keyword evidence="3 5" id="KW-0342">GTP-binding</keyword>
<proteinExistence type="predicted"/>
<feature type="binding site" evidence="5">
    <location>
        <begin position="207"/>
        <end position="211"/>
    </location>
    <ligand>
        <name>GTP</name>
        <dbReference type="ChEBI" id="CHEBI:37565"/>
    </ligand>
</feature>
<feature type="binding site" evidence="6">
    <location>
        <position position="188"/>
    </location>
    <ligand>
        <name>Mg(2+)</name>
        <dbReference type="ChEBI" id="CHEBI:18420"/>
    </ligand>
</feature>
<dbReference type="PRINTS" id="PR00318">
    <property type="entry name" value="GPROTEINA"/>
</dbReference>
<dbReference type="SUPFAM" id="SSF52540">
    <property type="entry name" value="P-loop containing nucleoside triphosphate hydrolases"/>
    <property type="match status" value="1"/>
</dbReference>
<feature type="compositionally biased region" description="Acidic residues" evidence="7">
    <location>
        <begin position="323"/>
        <end position="335"/>
    </location>
</feature>
<feature type="binding site" evidence="5">
    <location>
        <begin position="182"/>
        <end position="188"/>
    </location>
    <ligand>
        <name>GTP</name>
        <dbReference type="ChEBI" id="CHEBI:37565"/>
    </ligand>
</feature>
<dbReference type="GO" id="GO:0005834">
    <property type="term" value="C:heterotrimeric G-protein complex"/>
    <property type="evidence" value="ECO:0007669"/>
    <property type="project" value="TreeGrafter"/>
</dbReference>
<evidence type="ECO:0000256" key="3">
    <source>
        <dbReference type="ARBA" id="ARBA00023134"/>
    </source>
</evidence>
<feature type="binding site" evidence="5">
    <location>
        <begin position="276"/>
        <end position="279"/>
    </location>
    <ligand>
        <name>GTP</name>
        <dbReference type="ChEBI" id="CHEBI:37565"/>
    </ligand>
</feature>
<evidence type="ECO:0000256" key="2">
    <source>
        <dbReference type="ARBA" id="ARBA00022741"/>
    </source>
</evidence>
<dbReference type="PANTHER" id="PTHR10218:SF302">
    <property type="entry name" value="GUANINE NUCLEOTIDE-BINDING PROTEIN ALPHA-5 SUBUNIT"/>
    <property type="match status" value="1"/>
</dbReference>
<evidence type="ECO:0000256" key="5">
    <source>
        <dbReference type="PIRSR" id="PIRSR601019-1"/>
    </source>
</evidence>
<keyword evidence="1 6" id="KW-0479">Metal-binding</keyword>
<evidence type="ECO:0000256" key="6">
    <source>
        <dbReference type="PIRSR" id="PIRSR601019-2"/>
    </source>
</evidence>